<reference evidence="14 15" key="1">
    <citation type="submission" date="2022-01" db="EMBL/GenBank/DDBJ databases">
        <title>A chromosomal length assembly of Cordylochernes scorpioides.</title>
        <authorList>
            <person name="Zeh D."/>
            <person name="Zeh J."/>
        </authorList>
    </citation>
    <scope>NUCLEOTIDE SEQUENCE [LARGE SCALE GENOMIC DNA]</scope>
    <source>
        <strain evidence="14">IN4F17</strain>
        <tissue evidence="14">Whole Body</tissue>
    </source>
</reference>
<evidence type="ECO:0000256" key="11">
    <source>
        <dbReference type="ARBA" id="ARBA00043231"/>
    </source>
</evidence>
<organism evidence="14 15">
    <name type="scientific">Cordylochernes scorpioides</name>
    <dbReference type="NCBI Taxonomy" id="51811"/>
    <lineage>
        <taxon>Eukaryota</taxon>
        <taxon>Metazoa</taxon>
        <taxon>Ecdysozoa</taxon>
        <taxon>Arthropoda</taxon>
        <taxon>Chelicerata</taxon>
        <taxon>Arachnida</taxon>
        <taxon>Pseudoscorpiones</taxon>
        <taxon>Cheliferoidea</taxon>
        <taxon>Chernetidae</taxon>
        <taxon>Cordylochernes</taxon>
    </lineage>
</organism>
<evidence type="ECO:0000256" key="9">
    <source>
        <dbReference type="ARBA" id="ARBA00043044"/>
    </source>
</evidence>
<evidence type="ECO:0000256" key="1">
    <source>
        <dbReference type="ARBA" id="ARBA00004141"/>
    </source>
</evidence>
<evidence type="ECO:0000256" key="3">
    <source>
        <dbReference type="ARBA" id="ARBA00022723"/>
    </source>
</evidence>
<evidence type="ECO:0000256" key="6">
    <source>
        <dbReference type="ARBA" id="ARBA00022989"/>
    </source>
</evidence>
<dbReference type="CDD" id="cd16701">
    <property type="entry name" value="RING_CH-C4HC3_MARCH5"/>
    <property type="match status" value="1"/>
</dbReference>
<protein>
    <recommendedName>
        <fullName evidence="8">E3 ubiquitin-protein ligase MARCHF5</fullName>
    </recommendedName>
    <alternativeName>
        <fullName evidence="10">Membrane-associated RING finger protein 5</fullName>
    </alternativeName>
    <alternativeName>
        <fullName evidence="9">Membrane-associated RING-CH protein V</fullName>
    </alternativeName>
    <alternativeName>
        <fullName evidence="11">RING-type E3 ubiquitin transferase MARCHF5</fullName>
    </alternativeName>
</protein>
<accession>A0ABY6KJK9</accession>
<feature type="domain" description="RING-CH-type" evidence="13">
    <location>
        <begin position="11"/>
        <end position="80"/>
    </location>
</feature>
<keyword evidence="5" id="KW-0862">Zinc</keyword>
<dbReference type="EMBL" id="CP092867">
    <property type="protein sequence ID" value="UYV67350.1"/>
    <property type="molecule type" value="Genomic_DNA"/>
</dbReference>
<evidence type="ECO:0000256" key="5">
    <source>
        <dbReference type="ARBA" id="ARBA00022833"/>
    </source>
</evidence>
<dbReference type="InterPro" id="IPR013083">
    <property type="entry name" value="Znf_RING/FYVE/PHD"/>
</dbReference>
<evidence type="ECO:0000256" key="4">
    <source>
        <dbReference type="ARBA" id="ARBA00022771"/>
    </source>
</evidence>
<keyword evidence="7 12" id="KW-0472">Membrane</keyword>
<evidence type="ECO:0000313" key="15">
    <source>
        <dbReference type="Proteomes" id="UP001235939"/>
    </source>
</evidence>
<dbReference type="SUPFAM" id="SSF57850">
    <property type="entry name" value="RING/U-box"/>
    <property type="match status" value="1"/>
</dbReference>
<evidence type="ECO:0000256" key="7">
    <source>
        <dbReference type="ARBA" id="ARBA00023136"/>
    </source>
</evidence>
<evidence type="ECO:0000256" key="8">
    <source>
        <dbReference type="ARBA" id="ARBA00040151"/>
    </source>
</evidence>
<dbReference type="Gene3D" id="3.30.40.10">
    <property type="entry name" value="Zinc/RING finger domain, C3HC4 (zinc finger)"/>
    <property type="match status" value="1"/>
</dbReference>
<keyword evidence="4" id="KW-0863">Zinc-finger</keyword>
<dbReference type="Pfam" id="PF12906">
    <property type="entry name" value="RINGv"/>
    <property type="match status" value="1"/>
</dbReference>
<evidence type="ECO:0000256" key="12">
    <source>
        <dbReference type="SAM" id="Phobius"/>
    </source>
</evidence>
<sequence>MFSAGHQCKAVCCCSQKQCWVCFAAEEDDLQAEWVQPCQCRGTTKWVHQGCLQRWVDEKQRGNMATKVACPQCNTEYLLIFPPLGAVAYILDVTDRMFYKVCPYLAAGLFLGSVYWTAVTYGAVTVMQVLGHKEGLGAMEQTDPLFLLVGLPTIPVMLILGKMLRWEEYVLRLFCRYSARIPLLKYLLSSEQSDTERIERVETHNVLSDPISATRTLCGALVLPTLATLVGRVCFSSVSSNLHRAALGGLTFVAIKGLFKIYLRKKQFHRQRERRILNYSEHPTTVVTTTLQ</sequence>
<gene>
    <name evidence="14" type="ORF">LAZ67_5000312</name>
</gene>
<keyword evidence="15" id="KW-1185">Reference proteome</keyword>
<evidence type="ECO:0000256" key="2">
    <source>
        <dbReference type="ARBA" id="ARBA00022692"/>
    </source>
</evidence>
<feature type="transmembrane region" description="Helical" evidence="12">
    <location>
        <begin position="144"/>
        <end position="164"/>
    </location>
</feature>
<dbReference type="SMART" id="SM00744">
    <property type="entry name" value="RINGv"/>
    <property type="match status" value="1"/>
</dbReference>
<dbReference type="Proteomes" id="UP001235939">
    <property type="component" value="Chromosome 05"/>
</dbReference>
<keyword evidence="2 12" id="KW-0812">Transmembrane</keyword>
<evidence type="ECO:0000259" key="13">
    <source>
        <dbReference type="PROSITE" id="PS51292"/>
    </source>
</evidence>
<name>A0ABY6KJK9_9ARAC</name>
<dbReference type="PANTHER" id="PTHR46283">
    <property type="entry name" value="E3 UBIQUITIN-PROTEIN LIGASE MARCH5"/>
    <property type="match status" value="1"/>
</dbReference>
<proteinExistence type="predicted"/>
<dbReference type="InterPro" id="IPR011016">
    <property type="entry name" value="Znf_RING-CH"/>
</dbReference>
<evidence type="ECO:0000256" key="10">
    <source>
        <dbReference type="ARBA" id="ARBA00043185"/>
    </source>
</evidence>
<dbReference type="PROSITE" id="PS51292">
    <property type="entry name" value="ZF_RING_CH"/>
    <property type="match status" value="1"/>
</dbReference>
<keyword evidence="3" id="KW-0479">Metal-binding</keyword>
<comment type="subcellular location">
    <subcellularLocation>
        <location evidence="1">Membrane</location>
        <topology evidence="1">Multi-pass membrane protein</topology>
    </subcellularLocation>
</comment>
<feature type="transmembrane region" description="Helical" evidence="12">
    <location>
        <begin position="104"/>
        <end position="124"/>
    </location>
</feature>
<keyword evidence="6 12" id="KW-1133">Transmembrane helix</keyword>
<evidence type="ECO:0000313" key="14">
    <source>
        <dbReference type="EMBL" id="UYV67350.1"/>
    </source>
</evidence>